<dbReference type="PANTHER" id="PTHR13318:SF106">
    <property type="entry name" value="F-BOX_LRR-REPEAT PROTEIN 2"/>
    <property type="match status" value="1"/>
</dbReference>
<evidence type="ECO:0000313" key="3">
    <source>
        <dbReference type="EMBL" id="WOG99290.1"/>
    </source>
</evidence>
<feature type="domain" description="F-box/LRR-repeat protein 15-like leucin rich repeat" evidence="2">
    <location>
        <begin position="167"/>
        <end position="352"/>
    </location>
</feature>
<protein>
    <submittedName>
        <fullName evidence="3">Uncharacterized protein</fullName>
    </submittedName>
</protein>
<dbReference type="InterPro" id="IPR032675">
    <property type="entry name" value="LRR_dom_sf"/>
</dbReference>
<dbReference type="GO" id="GO:0031146">
    <property type="term" value="P:SCF-dependent proteasomal ubiquitin-dependent protein catabolic process"/>
    <property type="evidence" value="ECO:0007669"/>
    <property type="project" value="TreeGrafter"/>
</dbReference>
<dbReference type="PANTHER" id="PTHR13318">
    <property type="entry name" value="PARTNER OF PAIRED, ISOFORM B-RELATED"/>
    <property type="match status" value="1"/>
</dbReference>
<evidence type="ECO:0000313" key="4">
    <source>
        <dbReference type="Proteomes" id="UP000077755"/>
    </source>
</evidence>
<dbReference type="Proteomes" id="UP000077755">
    <property type="component" value="Chromosome 5"/>
</dbReference>
<dbReference type="SMART" id="SM00367">
    <property type="entry name" value="LRR_CC"/>
    <property type="match status" value="10"/>
</dbReference>
<dbReference type="InterPro" id="IPR006553">
    <property type="entry name" value="Leu-rich_rpt_Cys-con_subtyp"/>
</dbReference>
<accession>A0A164XDT1</accession>
<reference evidence="3" key="2">
    <citation type="submission" date="2022-03" db="EMBL/GenBank/DDBJ databases">
        <title>Draft title - Genomic analysis of global carrot germplasm unveils the trajectory of domestication and the origin of high carotenoid orange carrot.</title>
        <authorList>
            <person name="Iorizzo M."/>
            <person name="Ellison S."/>
            <person name="Senalik D."/>
            <person name="Macko-Podgorni A."/>
            <person name="Grzebelus D."/>
            <person name="Bostan H."/>
            <person name="Rolling W."/>
            <person name="Curaba J."/>
            <person name="Simon P."/>
        </authorList>
    </citation>
    <scope>NUCLEOTIDE SEQUENCE</scope>
    <source>
        <tissue evidence="3">Leaf</tissue>
    </source>
</reference>
<dbReference type="Pfam" id="PF13516">
    <property type="entry name" value="LRR_6"/>
    <property type="match status" value="1"/>
</dbReference>
<name>A0A164XDT1_DAUCS</name>
<dbReference type="KEGG" id="dcr:108221956"/>
<dbReference type="OMA" id="IQSCWHV"/>
<dbReference type="Gramene" id="KZM93043">
    <property type="protein sequence ID" value="KZM93043"/>
    <property type="gene ID" value="DCAR_016288"/>
</dbReference>
<dbReference type="Gene3D" id="3.80.10.10">
    <property type="entry name" value="Ribonuclease Inhibitor"/>
    <property type="match status" value="4"/>
</dbReference>
<dbReference type="Pfam" id="PF25372">
    <property type="entry name" value="DUF7885"/>
    <property type="match status" value="1"/>
</dbReference>
<gene>
    <name evidence="3" type="ORF">DCAR_0518638</name>
</gene>
<evidence type="ECO:0000259" key="1">
    <source>
        <dbReference type="Pfam" id="PF00646"/>
    </source>
</evidence>
<dbReference type="InterPro" id="IPR001611">
    <property type="entry name" value="Leu-rich_rpt"/>
</dbReference>
<dbReference type="InterPro" id="IPR001810">
    <property type="entry name" value="F-box_dom"/>
</dbReference>
<dbReference type="OrthoDB" id="6066220at2759"/>
<organism evidence="3 4">
    <name type="scientific">Daucus carota subsp. sativus</name>
    <name type="common">Carrot</name>
    <dbReference type="NCBI Taxonomy" id="79200"/>
    <lineage>
        <taxon>Eukaryota</taxon>
        <taxon>Viridiplantae</taxon>
        <taxon>Streptophyta</taxon>
        <taxon>Embryophyta</taxon>
        <taxon>Tracheophyta</taxon>
        <taxon>Spermatophyta</taxon>
        <taxon>Magnoliopsida</taxon>
        <taxon>eudicotyledons</taxon>
        <taxon>Gunneridae</taxon>
        <taxon>Pentapetalae</taxon>
        <taxon>asterids</taxon>
        <taxon>campanulids</taxon>
        <taxon>Apiales</taxon>
        <taxon>Apiaceae</taxon>
        <taxon>Apioideae</taxon>
        <taxon>Scandiceae</taxon>
        <taxon>Daucinae</taxon>
        <taxon>Daucus</taxon>
        <taxon>Daucus sect. Daucus</taxon>
    </lineage>
</organism>
<keyword evidence="4" id="KW-1185">Reference proteome</keyword>
<dbReference type="Pfam" id="PF00646">
    <property type="entry name" value="F-box"/>
    <property type="match status" value="1"/>
</dbReference>
<dbReference type="SUPFAM" id="SSF52047">
    <property type="entry name" value="RNI-like"/>
    <property type="match status" value="2"/>
</dbReference>
<feature type="domain" description="F-box" evidence="1">
    <location>
        <begin position="7"/>
        <end position="47"/>
    </location>
</feature>
<proteinExistence type="predicted"/>
<dbReference type="GO" id="GO:0019005">
    <property type="term" value="C:SCF ubiquitin ligase complex"/>
    <property type="evidence" value="ECO:0007669"/>
    <property type="project" value="TreeGrafter"/>
</dbReference>
<dbReference type="InterPro" id="IPR057207">
    <property type="entry name" value="FBXL15_LRR"/>
</dbReference>
<sequence>MANKCEDLPEECWGIILQKLDHHSHFQSLSLVSKSFLALTNRFRLNFTLTNQTIALHGTISKFLNRFSHLKTLDFSQFTGNLDTILDTVFSCGLKIEYLDVSNQEKLPVLTKNMRTLKVFKCSYLCWLCDADLVAISVMLPFLEELDISYPTDNEFDSDLKLNEVAVTDAGIEALWSSIRKLRKVNISGNDHITDCSVVGLSMNCLLLSEIVMLDCSLISHKGFYSILCNCHHLNVISANRMQVSPRISSTTLCSLDLSDTGSISDEFLVSIAKARWPLKSLSLCHCMGFTFFGISQLLCAYRSLKNLALVDVFFLTDQFVSKLAQYLVNIVSINLSDSARLTTATFVTLVTKCPLLEHIKMRKTSVGEVGNFLRDQGIVRNKRIKSLDLSKNFGLGDKLLLYIALACPNMELLNISSTYRTTEVGIADVLNICRGLESLQITHCRAISSLGRGLKLPKLEVLDVATSGFGDEGLKTISQRCPGLLRLDMQGCVAATTLQVEELIKMCERLREINLKGCHSVEILSVATWIVSLRRSYLKVIPPSKSSFSNCRKHLWSHGCLLE</sequence>
<reference evidence="3" key="1">
    <citation type="journal article" date="2016" name="Nat. Genet.">
        <title>A high-quality carrot genome assembly provides new insights into carotenoid accumulation and asterid genome evolution.</title>
        <authorList>
            <person name="Iorizzo M."/>
            <person name="Ellison S."/>
            <person name="Senalik D."/>
            <person name="Zeng P."/>
            <person name="Satapoomin P."/>
            <person name="Huang J."/>
            <person name="Bowman M."/>
            <person name="Iovene M."/>
            <person name="Sanseverino W."/>
            <person name="Cavagnaro P."/>
            <person name="Yildiz M."/>
            <person name="Macko-Podgorni A."/>
            <person name="Moranska E."/>
            <person name="Grzebelus E."/>
            <person name="Grzebelus D."/>
            <person name="Ashrafi H."/>
            <person name="Zheng Z."/>
            <person name="Cheng S."/>
            <person name="Spooner D."/>
            <person name="Van Deynze A."/>
            <person name="Simon P."/>
        </authorList>
    </citation>
    <scope>NUCLEOTIDE SEQUENCE</scope>
    <source>
        <tissue evidence="3">Leaf</tissue>
    </source>
</reference>
<evidence type="ECO:0000259" key="2">
    <source>
        <dbReference type="Pfam" id="PF25372"/>
    </source>
</evidence>
<dbReference type="EMBL" id="CP093347">
    <property type="protein sequence ID" value="WOG99290.1"/>
    <property type="molecule type" value="Genomic_DNA"/>
</dbReference>
<dbReference type="AlphaFoldDB" id="A0A164XDT1"/>